<dbReference type="InterPro" id="IPR018060">
    <property type="entry name" value="HTH_AraC"/>
</dbReference>
<organism evidence="6 7">
    <name type="scientific">Cohnella hongkongensis</name>
    <dbReference type="NCBI Taxonomy" id="178337"/>
    <lineage>
        <taxon>Bacteria</taxon>
        <taxon>Bacillati</taxon>
        <taxon>Bacillota</taxon>
        <taxon>Bacilli</taxon>
        <taxon>Bacillales</taxon>
        <taxon>Paenibacillaceae</taxon>
        <taxon>Cohnella</taxon>
    </lineage>
</organism>
<dbReference type="PANTHER" id="PTHR46796:SF13">
    <property type="entry name" value="HTH-TYPE TRANSCRIPTIONAL ACTIVATOR RHAS"/>
    <property type="match status" value="1"/>
</dbReference>
<dbReference type="InterPro" id="IPR003313">
    <property type="entry name" value="AraC-bd"/>
</dbReference>
<dbReference type="PRINTS" id="PR00032">
    <property type="entry name" value="HTHARAC"/>
</dbReference>
<dbReference type="Pfam" id="PF02311">
    <property type="entry name" value="AraC_binding"/>
    <property type="match status" value="1"/>
</dbReference>
<dbReference type="EMBL" id="JBHSEP010000006">
    <property type="protein sequence ID" value="MFC4598750.1"/>
    <property type="molecule type" value="Genomic_DNA"/>
</dbReference>
<comment type="caution">
    <text evidence="6">The sequence shown here is derived from an EMBL/GenBank/DDBJ whole genome shotgun (WGS) entry which is preliminary data.</text>
</comment>
<dbReference type="SMART" id="SM00342">
    <property type="entry name" value="HTH_ARAC"/>
    <property type="match status" value="1"/>
</dbReference>
<sequence>MTAHKTPLPASSNRYKGSSELREELPFQHDFDNLSYIGIQMLSTWQVDRHMHEHFELCYVDEGQGWFSIDGDLYRVRQGDLFLTKPGEGHQGASLGESSYRLYYTGFRLTNRHKLETDFYRLGRARTVRDTSGDVKRLFDAVFAEIENPGPHSALMAESLFQQLLVRVIRLYREAALPDGVTEDGPLAPAMKELLQYLHEHANIGINALDLAKRQHLSRTHLEREFKRSFGIPLGKYIRMLCTDRAKYWLAETGETITSVAERLGFSSLHAFSVFFKRQTGISPYPYRHRLSSNDEKR</sequence>
<keyword evidence="4" id="KW-0804">Transcription</keyword>
<reference evidence="7" key="1">
    <citation type="journal article" date="2019" name="Int. J. Syst. Evol. Microbiol.">
        <title>The Global Catalogue of Microorganisms (GCM) 10K type strain sequencing project: providing services to taxonomists for standard genome sequencing and annotation.</title>
        <authorList>
            <consortium name="The Broad Institute Genomics Platform"/>
            <consortium name="The Broad Institute Genome Sequencing Center for Infectious Disease"/>
            <person name="Wu L."/>
            <person name="Ma J."/>
        </authorList>
    </citation>
    <scope>NUCLEOTIDE SEQUENCE [LARGE SCALE GENOMIC DNA]</scope>
    <source>
        <strain evidence="7">CCUG 49571</strain>
    </source>
</reference>
<dbReference type="Gene3D" id="2.60.120.10">
    <property type="entry name" value="Jelly Rolls"/>
    <property type="match status" value="1"/>
</dbReference>
<evidence type="ECO:0000313" key="6">
    <source>
        <dbReference type="EMBL" id="MFC4598750.1"/>
    </source>
</evidence>
<feature type="domain" description="HTH araC/xylS-type" evidence="5">
    <location>
        <begin position="192"/>
        <end position="290"/>
    </location>
</feature>
<dbReference type="InterPro" id="IPR037923">
    <property type="entry name" value="HTH-like"/>
</dbReference>
<accession>A0ABV9FCN4</accession>
<keyword evidence="1" id="KW-0963">Cytoplasm</keyword>
<dbReference type="InterPro" id="IPR009057">
    <property type="entry name" value="Homeodomain-like_sf"/>
</dbReference>
<evidence type="ECO:0000256" key="2">
    <source>
        <dbReference type="ARBA" id="ARBA00023015"/>
    </source>
</evidence>
<dbReference type="SUPFAM" id="SSF51215">
    <property type="entry name" value="Regulatory protein AraC"/>
    <property type="match status" value="1"/>
</dbReference>
<dbReference type="InterPro" id="IPR014710">
    <property type="entry name" value="RmlC-like_jellyroll"/>
</dbReference>
<dbReference type="InterPro" id="IPR020449">
    <property type="entry name" value="Tscrpt_reg_AraC-type_HTH"/>
</dbReference>
<evidence type="ECO:0000256" key="4">
    <source>
        <dbReference type="ARBA" id="ARBA00023163"/>
    </source>
</evidence>
<dbReference type="Proteomes" id="UP001596028">
    <property type="component" value="Unassembled WGS sequence"/>
</dbReference>
<evidence type="ECO:0000313" key="7">
    <source>
        <dbReference type="Proteomes" id="UP001596028"/>
    </source>
</evidence>
<gene>
    <name evidence="6" type="ORF">ACFO3S_10930</name>
</gene>
<evidence type="ECO:0000256" key="3">
    <source>
        <dbReference type="ARBA" id="ARBA00023125"/>
    </source>
</evidence>
<keyword evidence="3" id="KW-0238">DNA-binding</keyword>
<dbReference type="PROSITE" id="PS01124">
    <property type="entry name" value="HTH_ARAC_FAMILY_2"/>
    <property type="match status" value="1"/>
</dbReference>
<dbReference type="Pfam" id="PF12833">
    <property type="entry name" value="HTH_18"/>
    <property type="match status" value="1"/>
</dbReference>
<proteinExistence type="predicted"/>
<dbReference type="SUPFAM" id="SSF46689">
    <property type="entry name" value="Homeodomain-like"/>
    <property type="match status" value="2"/>
</dbReference>
<dbReference type="InterPro" id="IPR050204">
    <property type="entry name" value="AraC_XylS_family_regulators"/>
</dbReference>
<keyword evidence="2" id="KW-0805">Transcription regulation</keyword>
<name>A0ABV9FCN4_9BACL</name>
<evidence type="ECO:0000256" key="1">
    <source>
        <dbReference type="ARBA" id="ARBA00022490"/>
    </source>
</evidence>
<dbReference type="PANTHER" id="PTHR46796">
    <property type="entry name" value="HTH-TYPE TRANSCRIPTIONAL ACTIVATOR RHAS-RELATED"/>
    <property type="match status" value="1"/>
</dbReference>
<protein>
    <submittedName>
        <fullName evidence="6">AraC family transcriptional regulator</fullName>
    </submittedName>
</protein>
<keyword evidence="7" id="KW-1185">Reference proteome</keyword>
<evidence type="ECO:0000259" key="5">
    <source>
        <dbReference type="PROSITE" id="PS01124"/>
    </source>
</evidence>
<dbReference type="RefSeq" id="WP_378095313.1">
    <property type="nucleotide sequence ID" value="NZ_JBHSEP010000006.1"/>
</dbReference>
<dbReference type="Gene3D" id="1.10.10.60">
    <property type="entry name" value="Homeodomain-like"/>
    <property type="match status" value="1"/>
</dbReference>